<protein>
    <recommendedName>
        <fullName evidence="5">4-coumarate-CoA ligase</fullName>
    </recommendedName>
</protein>
<evidence type="ECO:0000313" key="4">
    <source>
        <dbReference type="Proteomes" id="UP000777438"/>
    </source>
</evidence>
<accession>A0A9P8W938</accession>
<evidence type="ECO:0000313" key="3">
    <source>
        <dbReference type="EMBL" id="KAH6891405.1"/>
    </source>
</evidence>
<reference evidence="3 4" key="1">
    <citation type="journal article" date="2021" name="Nat. Commun.">
        <title>Genetic determinants of endophytism in the Arabidopsis root mycobiome.</title>
        <authorList>
            <person name="Mesny F."/>
            <person name="Miyauchi S."/>
            <person name="Thiergart T."/>
            <person name="Pickel B."/>
            <person name="Atanasova L."/>
            <person name="Karlsson M."/>
            <person name="Huettel B."/>
            <person name="Barry K.W."/>
            <person name="Haridas S."/>
            <person name="Chen C."/>
            <person name="Bauer D."/>
            <person name="Andreopoulos W."/>
            <person name="Pangilinan J."/>
            <person name="LaButti K."/>
            <person name="Riley R."/>
            <person name="Lipzen A."/>
            <person name="Clum A."/>
            <person name="Drula E."/>
            <person name="Henrissat B."/>
            <person name="Kohler A."/>
            <person name="Grigoriev I.V."/>
            <person name="Martin F.M."/>
            <person name="Hacquard S."/>
        </authorList>
    </citation>
    <scope>NUCLEOTIDE SEQUENCE [LARGE SCALE GENOMIC DNA]</scope>
    <source>
        <strain evidence="3 4">MPI-CAGE-CH-0241</strain>
    </source>
</reference>
<dbReference type="InterPro" id="IPR042099">
    <property type="entry name" value="ANL_N_sf"/>
</dbReference>
<dbReference type="GO" id="GO:0016405">
    <property type="term" value="F:CoA-ligase activity"/>
    <property type="evidence" value="ECO:0007669"/>
    <property type="project" value="TreeGrafter"/>
</dbReference>
<gene>
    <name evidence="3" type="ORF">B0T10DRAFT_402776</name>
</gene>
<dbReference type="Gene3D" id="3.40.50.12780">
    <property type="entry name" value="N-terminal domain of ligase-like"/>
    <property type="match status" value="1"/>
</dbReference>
<dbReference type="Proteomes" id="UP000777438">
    <property type="component" value="Unassembled WGS sequence"/>
</dbReference>
<dbReference type="SUPFAM" id="SSF56801">
    <property type="entry name" value="Acetyl-CoA synthetase-like"/>
    <property type="match status" value="1"/>
</dbReference>
<dbReference type="AlphaFoldDB" id="A0A9P8W938"/>
<dbReference type="InterPro" id="IPR020845">
    <property type="entry name" value="AMP-binding_CS"/>
</dbReference>
<keyword evidence="4" id="KW-1185">Reference proteome</keyword>
<feature type="domain" description="AMP-binding enzyme C-terminal" evidence="2">
    <location>
        <begin position="471"/>
        <end position="547"/>
    </location>
</feature>
<dbReference type="CDD" id="cd05911">
    <property type="entry name" value="Firefly_Luc_like"/>
    <property type="match status" value="1"/>
</dbReference>
<evidence type="ECO:0000259" key="2">
    <source>
        <dbReference type="Pfam" id="PF13193"/>
    </source>
</evidence>
<comment type="caution">
    <text evidence="3">The sequence shown here is derived from an EMBL/GenBank/DDBJ whole genome shotgun (WGS) entry which is preliminary data.</text>
</comment>
<evidence type="ECO:0008006" key="5">
    <source>
        <dbReference type="Google" id="ProtNLM"/>
    </source>
</evidence>
<dbReference type="Pfam" id="PF00501">
    <property type="entry name" value="AMP-binding"/>
    <property type="match status" value="1"/>
</dbReference>
<dbReference type="InterPro" id="IPR000873">
    <property type="entry name" value="AMP-dep_synth/lig_dom"/>
</dbReference>
<dbReference type="Pfam" id="PF13193">
    <property type="entry name" value="AMP-binding_C"/>
    <property type="match status" value="1"/>
</dbReference>
<dbReference type="OrthoDB" id="6509636at2759"/>
<feature type="domain" description="AMP-dependent synthetase/ligase" evidence="1">
    <location>
        <begin position="29"/>
        <end position="413"/>
    </location>
</feature>
<dbReference type="InterPro" id="IPR025110">
    <property type="entry name" value="AMP-bd_C"/>
</dbReference>
<dbReference type="EMBL" id="JAGPYM010000008">
    <property type="protein sequence ID" value="KAH6891405.1"/>
    <property type="molecule type" value="Genomic_DNA"/>
</dbReference>
<organism evidence="3 4">
    <name type="scientific">Thelonectria olida</name>
    <dbReference type="NCBI Taxonomy" id="1576542"/>
    <lineage>
        <taxon>Eukaryota</taxon>
        <taxon>Fungi</taxon>
        <taxon>Dikarya</taxon>
        <taxon>Ascomycota</taxon>
        <taxon>Pezizomycotina</taxon>
        <taxon>Sordariomycetes</taxon>
        <taxon>Hypocreomycetidae</taxon>
        <taxon>Hypocreales</taxon>
        <taxon>Nectriaceae</taxon>
        <taxon>Thelonectria</taxon>
    </lineage>
</organism>
<dbReference type="PROSITE" id="PS00455">
    <property type="entry name" value="AMP_BINDING"/>
    <property type="match status" value="1"/>
</dbReference>
<dbReference type="Gene3D" id="3.30.300.30">
    <property type="match status" value="1"/>
</dbReference>
<dbReference type="PANTHER" id="PTHR24096">
    <property type="entry name" value="LONG-CHAIN-FATTY-ACID--COA LIGASE"/>
    <property type="match status" value="1"/>
</dbReference>
<evidence type="ECO:0000259" key="1">
    <source>
        <dbReference type="Pfam" id="PF00501"/>
    </source>
</evidence>
<proteinExistence type="predicted"/>
<name>A0A9P8W938_9HYPO</name>
<dbReference type="InterPro" id="IPR045851">
    <property type="entry name" value="AMP-bd_C_sf"/>
</dbReference>
<sequence length="571" mass="63051">MPIKSRFSVPVPNCSIQQWVFGSPSEPLPNKKAWIDPDRPDSHFLTYTEGRLLAKRLAVGLIEEGLKPGDRLLIYSGNSIFYPIVAMGVWMAGGIFSGANNGYVARELAFQLKDSGARIMIASAERFDTALEAASEAGMGHGRVFMFDTTLPDSSKPEHEPPNGARHWTKLIASRNKGDEFVWTEPVDSKTVTCCLNYSSGTTGVPKGVEITHYNQVANGVGAVYFNTLDPDYEARTSRAAALCFLPMCHAFSMGYFINYLPFERIPIYVMPSFDFPKMLAHIKKFRITRIFTAPPILILLTKHPLARRADLSSLDFVASGAAPLPQDTQREINEMLPQENGRTIAKQGWGMTEATCMAFSWDPTQPSNSSVGEMVANCKAKLVHLETGVEITEANTPGELWLNGPIVMPGYWRNPDATRDAFAIDEDGTQWLRTGDVAYVDHYSPGANFYIVDRVKELIKVKGFQVAPAELEALLLERKDVADAAVIGVTINEMEVPRAYIVKTASGKDTTEADITSWLGTRVARHKQLAGGVVFIDAIPKIPSGKILRKTLREQAKKELSHQGEVRPKL</sequence>
<dbReference type="PANTHER" id="PTHR24096:SF424">
    <property type="entry name" value="ACETYL-COA SYNTHETASE-LIKE PROTEIN-RELATED"/>
    <property type="match status" value="1"/>
</dbReference>